<dbReference type="SUPFAM" id="SSF52129">
    <property type="entry name" value="Caspase-like"/>
    <property type="match status" value="1"/>
</dbReference>
<dbReference type="GO" id="GO:0004197">
    <property type="term" value="F:cysteine-type endopeptidase activity"/>
    <property type="evidence" value="ECO:0007669"/>
    <property type="project" value="InterPro"/>
</dbReference>
<dbReference type="Pfam" id="PF00656">
    <property type="entry name" value="Peptidase_C14"/>
    <property type="match status" value="1"/>
</dbReference>
<organism evidence="6 7">
    <name type="scientific">Amblyomma americanum</name>
    <name type="common">Lone star tick</name>
    <dbReference type="NCBI Taxonomy" id="6943"/>
    <lineage>
        <taxon>Eukaryota</taxon>
        <taxon>Metazoa</taxon>
        <taxon>Ecdysozoa</taxon>
        <taxon>Arthropoda</taxon>
        <taxon>Chelicerata</taxon>
        <taxon>Arachnida</taxon>
        <taxon>Acari</taxon>
        <taxon>Parasitiformes</taxon>
        <taxon>Ixodida</taxon>
        <taxon>Ixodoidea</taxon>
        <taxon>Ixodidae</taxon>
        <taxon>Amblyomminae</taxon>
        <taxon>Amblyomma</taxon>
    </lineage>
</organism>
<comment type="similarity">
    <text evidence="1">Belongs to the peptidase C14A family.</text>
</comment>
<evidence type="ECO:0000256" key="1">
    <source>
        <dbReference type="ARBA" id="ARBA00010134"/>
    </source>
</evidence>
<dbReference type="Gene3D" id="3.40.50.1460">
    <property type="match status" value="1"/>
</dbReference>
<comment type="caution">
    <text evidence="6">The sequence shown here is derived from an EMBL/GenBank/DDBJ whole genome shotgun (WGS) entry which is preliminary data.</text>
</comment>
<dbReference type="InterPro" id="IPR015917">
    <property type="entry name" value="Pept_C14A"/>
</dbReference>
<dbReference type="PROSITE" id="PS50208">
    <property type="entry name" value="CASPASE_P20"/>
    <property type="match status" value="1"/>
</dbReference>
<dbReference type="SMART" id="SM00115">
    <property type="entry name" value="CASc"/>
    <property type="match status" value="1"/>
</dbReference>
<sequence length="147" mass="17268">MRRLFLALHFDCIVATNLKADEMKALLKWAAKECDKEKDDCLVLVLMCHGKENYIYGTDYEPLHLYNDVYEQFSKDNCPELKGKPKLFFVQASRRGQHSVCFSKRHQQFRLSRFDHPYVCALSQALYICSRALVVKSGKWYYCRSVP</sequence>
<keyword evidence="3" id="KW-0053">Apoptosis</keyword>
<gene>
    <name evidence="6" type="ORF">V5799_019273</name>
</gene>
<evidence type="ECO:0000313" key="7">
    <source>
        <dbReference type="Proteomes" id="UP001321473"/>
    </source>
</evidence>
<evidence type="ECO:0000256" key="2">
    <source>
        <dbReference type="ARBA" id="ARBA00022670"/>
    </source>
</evidence>
<protein>
    <recommendedName>
        <fullName evidence="5">Caspase family p20 domain-containing protein</fullName>
    </recommendedName>
</protein>
<keyword evidence="4" id="KW-0378">Hydrolase</keyword>
<dbReference type="AlphaFoldDB" id="A0AAQ4EY60"/>
<feature type="domain" description="Caspase family p20" evidence="5">
    <location>
        <begin position="1"/>
        <end position="97"/>
    </location>
</feature>
<evidence type="ECO:0000313" key="6">
    <source>
        <dbReference type="EMBL" id="KAK8779383.1"/>
    </source>
</evidence>
<dbReference type="PRINTS" id="PR00376">
    <property type="entry name" value="IL1BCENZYME"/>
</dbReference>
<dbReference type="GO" id="GO:0006915">
    <property type="term" value="P:apoptotic process"/>
    <property type="evidence" value="ECO:0007669"/>
    <property type="project" value="UniProtKB-KW"/>
</dbReference>
<evidence type="ECO:0000256" key="3">
    <source>
        <dbReference type="ARBA" id="ARBA00022703"/>
    </source>
</evidence>
<proteinExistence type="inferred from homology"/>
<dbReference type="InterPro" id="IPR011600">
    <property type="entry name" value="Pept_C14_caspase"/>
</dbReference>
<dbReference type="InterPro" id="IPR002398">
    <property type="entry name" value="Pept_C14"/>
</dbReference>
<dbReference type="Proteomes" id="UP001321473">
    <property type="component" value="Unassembled WGS sequence"/>
</dbReference>
<keyword evidence="7" id="KW-1185">Reference proteome</keyword>
<dbReference type="InterPro" id="IPR029030">
    <property type="entry name" value="Caspase-like_dom_sf"/>
</dbReference>
<reference evidence="6 7" key="1">
    <citation type="journal article" date="2023" name="Arcadia Sci">
        <title>De novo assembly of a long-read Amblyomma americanum tick genome.</title>
        <authorList>
            <person name="Chou S."/>
            <person name="Poskanzer K.E."/>
            <person name="Rollins M."/>
            <person name="Thuy-Boun P.S."/>
        </authorList>
    </citation>
    <scope>NUCLEOTIDE SEQUENCE [LARGE SCALE GENOMIC DNA]</scope>
    <source>
        <strain evidence="6">F_SG_1</strain>
        <tissue evidence="6">Salivary glands</tissue>
    </source>
</reference>
<dbReference type="EMBL" id="JARKHS020009866">
    <property type="protein sequence ID" value="KAK8779383.1"/>
    <property type="molecule type" value="Genomic_DNA"/>
</dbReference>
<name>A0AAQ4EY60_AMBAM</name>
<dbReference type="InterPro" id="IPR001309">
    <property type="entry name" value="Pept_C14_p20"/>
</dbReference>
<dbReference type="PANTHER" id="PTHR47901:SF8">
    <property type="entry name" value="CASPASE-3"/>
    <property type="match status" value="1"/>
</dbReference>
<keyword evidence="2" id="KW-0645">Protease</keyword>
<evidence type="ECO:0000256" key="4">
    <source>
        <dbReference type="ARBA" id="ARBA00022801"/>
    </source>
</evidence>
<accession>A0AAQ4EY60</accession>
<evidence type="ECO:0000259" key="5">
    <source>
        <dbReference type="PROSITE" id="PS50208"/>
    </source>
</evidence>
<dbReference type="PANTHER" id="PTHR47901">
    <property type="entry name" value="CASPASE RECRUITMENT DOMAIN-CONTAINING PROTEIN 18"/>
    <property type="match status" value="1"/>
</dbReference>
<dbReference type="GO" id="GO:0006508">
    <property type="term" value="P:proteolysis"/>
    <property type="evidence" value="ECO:0007669"/>
    <property type="project" value="UniProtKB-KW"/>
</dbReference>